<dbReference type="SUPFAM" id="SSF75620">
    <property type="entry name" value="Release factor"/>
    <property type="match status" value="1"/>
</dbReference>
<dbReference type="InterPro" id="IPR000352">
    <property type="entry name" value="Pep_chain_release_fac_I"/>
</dbReference>
<keyword evidence="11" id="KW-1185">Reference proteome</keyword>
<dbReference type="Gene3D" id="6.10.140.1950">
    <property type="match status" value="1"/>
</dbReference>
<dbReference type="InterPro" id="IPR004373">
    <property type="entry name" value="RF-1"/>
</dbReference>
<feature type="domain" description="Prokaryotic-type class I peptide chain release factors" evidence="9">
    <location>
        <begin position="227"/>
        <end position="243"/>
    </location>
</feature>
<dbReference type="HAMAP" id="MF_00093">
    <property type="entry name" value="Rel_fac_1"/>
    <property type="match status" value="1"/>
</dbReference>
<dbReference type="AlphaFoldDB" id="A0A9D5M5P1"/>
<dbReference type="GO" id="GO:0016149">
    <property type="term" value="F:translation release factor activity, codon specific"/>
    <property type="evidence" value="ECO:0007669"/>
    <property type="project" value="UniProtKB-UniRule"/>
</dbReference>
<evidence type="ECO:0000313" key="10">
    <source>
        <dbReference type="EMBL" id="MBE5041075.1"/>
    </source>
</evidence>
<dbReference type="Gene3D" id="3.30.70.1660">
    <property type="match status" value="1"/>
</dbReference>
<keyword evidence="5 8" id="KW-0963">Cytoplasm</keyword>
<dbReference type="GO" id="GO:0005829">
    <property type="term" value="C:cytosol"/>
    <property type="evidence" value="ECO:0007669"/>
    <property type="project" value="UniProtKB-ARBA"/>
</dbReference>
<evidence type="ECO:0000256" key="4">
    <source>
        <dbReference type="ARBA" id="ARBA00022481"/>
    </source>
</evidence>
<dbReference type="SMART" id="SM00937">
    <property type="entry name" value="PCRF"/>
    <property type="match status" value="1"/>
</dbReference>
<dbReference type="PROSITE" id="PS00745">
    <property type="entry name" value="RF_PROK_I"/>
    <property type="match status" value="1"/>
</dbReference>
<dbReference type="Proteomes" id="UP000806542">
    <property type="component" value="Unassembled WGS sequence"/>
</dbReference>
<dbReference type="PANTHER" id="PTHR43804:SF7">
    <property type="entry name" value="LD18447P"/>
    <property type="match status" value="1"/>
</dbReference>
<sequence length="359" mass="40767">MFEKLSFIEKQFDELAQKISDPAVIADQETWRKLCKEHADLTPIVEKYKEYKQNQATIEDAKAMMNDPETDKEFKEMLVEETKQAKENITKIEEELKILLLPKDPNDDKNVIMEIRGGAGGDEAALFAGDLFRMYSMYADSKHWKIEVLNLNEIGIGGIKEVTFMIEGEGAYSRLKFESGVHRVQRVPETESGGRIHTSTVTVAVLPEVDDVEVEINPEDLQIDTYRSSGAGGQHVNKTESAIRITHIPTGIVVACQDERSQHKNREAAMKMLRSRLYDKMEQERNASIAADRKSQVGTGDRSERIRTYNFPQGRMTDHRIGLTLYKLDQIMNGDLDEIIDALITTDQSEKLKAQAEQL</sequence>
<dbReference type="Pfam" id="PF03462">
    <property type="entry name" value="PCRF"/>
    <property type="match status" value="1"/>
</dbReference>
<dbReference type="PANTHER" id="PTHR43804">
    <property type="entry name" value="LD18447P"/>
    <property type="match status" value="1"/>
</dbReference>
<keyword evidence="6 8" id="KW-0648">Protein biosynthesis</keyword>
<name>A0A9D5M5P1_9FIRM</name>
<evidence type="ECO:0000256" key="1">
    <source>
        <dbReference type="ARBA" id="ARBA00002986"/>
    </source>
</evidence>
<dbReference type="EMBL" id="JADCKB010000033">
    <property type="protein sequence ID" value="MBE5041075.1"/>
    <property type="molecule type" value="Genomic_DNA"/>
</dbReference>
<evidence type="ECO:0000256" key="3">
    <source>
        <dbReference type="ARBA" id="ARBA00010835"/>
    </source>
</evidence>
<comment type="caution">
    <text evidence="10">The sequence shown here is derived from an EMBL/GenBank/DDBJ whole genome shotgun (WGS) entry which is preliminary data.</text>
</comment>
<accession>A0A9D5M5P1</accession>
<feature type="modified residue" description="N5-methylglutamine" evidence="8">
    <location>
        <position position="234"/>
    </location>
</feature>
<evidence type="ECO:0000256" key="7">
    <source>
        <dbReference type="ARBA" id="ARBA00050039"/>
    </source>
</evidence>
<comment type="subcellular location">
    <subcellularLocation>
        <location evidence="2 8">Cytoplasm</location>
    </subcellularLocation>
</comment>
<dbReference type="Pfam" id="PF00472">
    <property type="entry name" value="RF-1"/>
    <property type="match status" value="1"/>
</dbReference>
<evidence type="ECO:0000256" key="5">
    <source>
        <dbReference type="ARBA" id="ARBA00022490"/>
    </source>
</evidence>
<evidence type="ECO:0000256" key="8">
    <source>
        <dbReference type="HAMAP-Rule" id="MF_00093"/>
    </source>
</evidence>
<evidence type="ECO:0000313" key="11">
    <source>
        <dbReference type="Proteomes" id="UP000806542"/>
    </source>
</evidence>
<dbReference type="RefSeq" id="WP_226393612.1">
    <property type="nucleotide sequence ID" value="NZ_JADCKB010000033.1"/>
</dbReference>
<dbReference type="FunFam" id="3.30.160.20:FF:000004">
    <property type="entry name" value="Peptide chain release factor 1"/>
    <property type="match status" value="1"/>
</dbReference>
<evidence type="ECO:0000256" key="2">
    <source>
        <dbReference type="ARBA" id="ARBA00004496"/>
    </source>
</evidence>
<keyword evidence="4 8" id="KW-0488">Methylation</keyword>
<dbReference type="NCBIfam" id="NF001859">
    <property type="entry name" value="PRK00591.1"/>
    <property type="match status" value="1"/>
</dbReference>
<dbReference type="FunFam" id="3.30.70.1660:FF:000002">
    <property type="entry name" value="Peptide chain release factor 1"/>
    <property type="match status" value="1"/>
</dbReference>
<comment type="PTM">
    <text evidence="8">Methylated by PrmC. Methylation increases the termination efficiency of RF1.</text>
</comment>
<dbReference type="InterPro" id="IPR045853">
    <property type="entry name" value="Pep_chain_release_fac_I_sf"/>
</dbReference>
<dbReference type="NCBIfam" id="TIGR00019">
    <property type="entry name" value="prfA"/>
    <property type="match status" value="1"/>
</dbReference>
<dbReference type="InterPro" id="IPR050057">
    <property type="entry name" value="Prokaryotic/Mito_RF"/>
</dbReference>
<organism evidence="10 11">
    <name type="scientific">Ructibacterium gallinarum</name>
    <dbReference type="NCBI Taxonomy" id="2779355"/>
    <lineage>
        <taxon>Bacteria</taxon>
        <taxon>Bacillati</taxon>
        <taxon>Bacillota</taxon>
        <taxon>Clostridia</taxon>
        <taxon>Eubacteriales</taxon>
        <taxon>Oscillospiraceae</taxon>
        <taxon>Ructibacterium</taxon>
    </lineage>
</organism>
<gene>
    <name evidence="8 10" type="primary">prfA</name>
    <name evidence="10" type="ORF">INF28_11455</name>
</gene>
<dbReference type="FunFam" id="3.30.70.1660:FF:000004">
    <property type="entry name" value="Peptide chain release factor 1"/>
    <property type="match status" value="1"/>
</dbReference>
<reference evidence="10" key="1">
    <citation type="submission" date="2020-10" db="EMBL/GenBank/DDBJ databases">
        <title>ChiBAC.</title>
        <authorList>
            <person name="Zenner C."/>
            <person name="Hitch T.C.A."/>
            <person name="Clavel T."/>
        </authorList>
    </citation>
    <scope>NUCLEOTIDE SEQUENCE</scope>
    <source>
        <strain evidence="10">DSM 107454</strain>
    </source>
</reference>
<comment type="similarity">
    <text evidence="3 8">Belongs to the prokaryotic/mitochondrial release factor family.</text>
</comment>
<proteinExistence type="inferred from homology"/>
<evidence type="ECO:0000256" key="6">
    <source>
        <dbReference type="ARBA" id="ARBA00022917"/>
    </source>
</evidence>
<evidence type="ECO:0000259" key="9">
    <source>
        <dbReference type="PROSITE" id="PS00745"/>
    </source>
</evidence>
<protein>
    <recommendedName>
        <fullName evidence="7 8">Peptide chain release factor 1</fullName>
        <shortName evidence="8">RF-1</shortName>
    </recommendedName>
</protein>
<dbReference type="Gene3D" id="3.30.160.20">
    <property type="match status" value="1"/>
</dbReference>
<comment type="function">
    <text evidence="1 8">Peptide chain release factor 1 directs the termination of translation in response to the peptide chain termination codons UAG and UAA.</text>
</comment>
<dbReference type="InterPro" id="IPR005139">
    <property type="entry name" value="PCRF"/>
</dbReference>